<dbReference type="FunFam" id="3.90.226.10:FF:000009">
    <property type="entry name" value="Carnitinyl-CoA dehydratase"/>
    <property type="match status" value="1"/>
</dbReference>
<dbReference type="Pfam" id="PF00378">
    <property type="entry name" value="ECH_1"/>
    <property type="match status" value="1"/>
</dbReference>
<proteinExistence type="inferred from homology"/>
<dbReference type="PANTHER" id="PTHR11941">
    <property type="entry name" value="ENOYL-COA HYDRATASE-RELATED"/>
    <property type="match status" value="1"/>
</dbReference>
<dbReference type="EC" id="4.2.1.17" evidence="3"/>
<dbReference type="InterPro" id="IPR029045">
    <property type="entry name" value="ClpP/crotonase-like_dom_sf"/>
</dbReference>
<dbReference type="Proteomes" id="UP000031521">
    <property type="component" value="Chromosome"/>
</dbReference>
<organism evidence="3 4">
    <name type="scientific">Celeribacter indicus</name>
    <dbReference type="NCBI Taxonomy" id="1208324"/>
    <lineage>
        <taxon>Bacteria</taxon>
        <taxon>Pseudomonadati</taxon>
        <taxon>Pseudomonadota</taxon>
        <taxon>Alphaproteobacteria</taxon>
        <taxon>Rhodobacterales</taxon>
        <taxon>Roseobacteraceae</taxon>
        <taxon>Celeribacter</taxon>
    </lineage>
</organism>
<evidence type="ECO:0000313" key="4">
    <source>
        <dbReference type="Proteomes" id="UP000031521"/>
    </source>
</evidence>
<dbReference type="OrthoDB" id="9775794at2"/>
<keyword evidence="4" id="KW-1185">Reference proteome</keyword>
<dbReference type="Gene3D" id="1.10.12.10">
    <property type="entry name" value="Lyase 2-enoyl-coa Hydratase, Chain A, domain 2"/>
    <property type="match status" value="1"/>
</dbReference>
<sequence length="252" mass="26985">MSEVIVEKPVAGVAVARINRPEVRNALNGAVRSQINAAFREFDADPDVRCVVLTGVGEHFAAGGDIREFGASTMVDRINAEITDGIGRCRKPVITAVNGYALGGGCEYAMNGDIIIAGTDAIFGQPEVKLGLIPGLGGTQYLPRAIGLYPAMLMLLTGDPISAERAATLGLVSEVVEGRAEDRALEIAQKIARLPPLTVQAIKKVVRNGTEVALPTALEMERMAHQQMFATEDMLEGTRAFIEKRKPEFRGK</sequence>
<dbReference type="RefSeq" id="WP_043868189.1">
    <property type="nucleotide sequence ID" value="NZ_CP004393.1"/>
</dbReference>
<dbReference type="InterPro" id="IPR014748">
    <property type="entry name" value="Enoyl-CoA_hydra_C"/>
</dbReference>
<reference evidence="3 4" key="1">
    <citation type="journal article" date="2014" name="Int. J. Syst. Evol. Microbiol.">
        <title>Celeribacter indicus sp. nov., a polycyclic aromatic hydrocarbon-degrading bacterium from deep-sea sediment and reclassification of Huaishuia halophila as Celeribacter halophilus comb. nov.</title>
        <authorList>
            <person name="Lai Q."/>
            <person name="Cao J."/>
            <person name="Yuan J."/>
            <person name="Li F."/>
            <person name="Shao Z."/>
        </authorList>
    </citation>
    <scope>NUCLEOTIDE SEQUENCE [LARGE SCALE GENOMIC DNA]</scope>
    <source>
        <strain evidence="3">P73</strain>
    </source>
</reference>
<dbReference type="PANTHER" id="PTHR11941:SF54">
    <property type="entry name" value="ENOYL-COA HYDRATASE, MITOCHONDRIAL"/>
    <property type="match status" value="1"/>
</dbReference>
<dbReference type="CDD" id="cd06558">
    <property type="entry name" value="crotonase-like"/>
    <property type="match status" value="1"/>
</dbReference>
<evidence type="ECO:0000256" key="2">
    <source>
        <dbReference type="ARBA" id="ARBA00023239"/>
    </source>
</evidence>
<dbReference type="FunFam" id="1.10.12.10:FF:000001">
    <property type="entry name" value="Probable enoyl-CoA hydratase, mitochondrial"/>
    <property type="match status" value="1"/>
</dbReference>
<dbReference type="SUPFAM" id="SSF52096">
    <property type="entry name" value="ClpP/crotonase"/>
    <property type="match status" value="1"/>
</dbReference>
<gene>
    <name evidence="3" type="ORF">P73_0339</name>
</gene>
<dbReference type="AlphaFoldDB" id="A0A0B5DPE8"/>
<dbReference type="Gene3D" id="3.90.226.10">
    <property type="entry name" value="2-enoyl-CoA Hydratase, Chain A, domain 1"/>
    <property type="match status" value="1"/>
</dbReference>
<dbReference type="InterPro" id="IPR001753">
    <property type="entry name" value="Enoyl-CoA_hydra/iso"/>
</dbReference>
<protein>
    <submittedName>
        <fullName evidence="3">Enoyl-CoA hydratase</fullName>
        <ecNumber evidence="3">4.2.1.17</ecNumber>
    </submittedName>
</protein>
<evidence type="ECO:0000313" key="3">
    <source>
        <dbReference type="EMBL" id="AJE45054.1"/>
    </source>
</evidence>
<dbReference type="EMBL" id="CP004393">
    <property type="protein sequence ID" value="AJE45054.1"/>
    <property type="molecule type" value="Genomic_DNA"/>
</dbReference>
<dbReference type="HOGENOM" id="CLU_009834_7_6_5"/>
<name>A0A0B5DPE8_9RHOB</name>
<evidence type="ECO:0000256" key="1">
    <source>
        <dbReference type="ARBA" id="ARBA00005254"/>
    </source>
</evidence>
<dbReference type="STRING" id="1208324.P73_0339"/>
<dbReference type="GO" id="GO:0004300">
    <property type="term" value="F:enoyl-CoA hydratase activity"/>
    <property type="evidence" value="ECO:0007669"/>
    <property type="project" value="UniProtKB-EC"/>
</dbReference>
<keyword evidence="2 3" id="KW-0456">Lyase</keyword>
<accession>A0A0B5DPE8</accession>
<dbReference type="GO" id="GO:0006635">
    <property type="term" value="P:fatty acid beta-oxidation"/>
    <property type="evidence" value="ECO:0007669"/>
    <property type="project" value="TreeGrafter"/>
</dbReference>
<dbReference type="KEGG" id="cid:P73_0339"/>
<comment type="similarity">
    <text evidence="1">Belongs to the enoyl-CoA hydratase/isomerase family.</text>
</comment>